<dbReference type="Pfam" id="PF13359">
    <property type="entry name" value="DDE_Tnp_4"/>
    <property type="match status" value="1"/>
</dbReference>
<evidence type="ECO:0000256" key="2">
    <source>
        <dbReference type="ARBA" id="ARBA00022723"/>
    </source>
</evidence>
<dbReference type="AlphaFoldDB" id="A0ABD2ZFK6"/>
<evidence type="ECO:0000313" key="4">
    <source>
        <dbReference type="EMBL" id="KAL3518221.1"/>
    </source>
</evidence>
<protein>
    <recommendedName>
        <fullName evidence="3">DDE Tnp4 domain-containing protein</fullName>
    </recommendedName>
</protein>
<evidence type="ECO:0000256" key="1">
    <source>
        <dbReference type="ARBA" id="ARBA00001968"/>
    </source>
</evidence>
<organism evidence="4 5">
    <name type="scientific">Cinchona calisaya</name>
    <dbReference type="NCBI Taxonomy" id="153742"/>
    <lineage>
        <taxon>Eukaryota</taxon>
        <taxon>Viridiplantae</taxon>
        <taxon>Streptophyta</taxon>
        <taxon>Embryophyta</taxon>
        <taxon>Tracheophyta</taxon>
        <taxon>Spermatophyta</taxon>
        <taxon>Magnoliopsida</taxon>
        <taxon>eudicotyledons</taxon>
        <taxon>Gunneridae</taxon>
        <taxon>Pentapetalae</taxon>
        <taxon>asterids</taxon>
        <taxon>lamiids</taxon>
        <taxon>Gentianales</taxon>
        <taxon>Rubiaceae</taxon>
        <taxon>Cinchonoideae</taxon>
        <taxon>Cinchoneae</taxon>
        <taxon>Cinchona</taxon>
    </lineage>
</organism>
<sequence>MVPYRNACYWLSDFQGGRHAITKEEKFNQAHAKLRNVIERTFGVLKARFPILDRMTPYPFPTQRNIVIAYVAIHNYLQRTGVIDTWFRQFQDEDGVVQNPKQLQDNITNEDYIGVS</sequence>
<evidence type="ECO:0000313" key="5">
    <source>
        <dbReference type="Proteomes" id="UP001630127"/>
    </source>
</evidence>
<feature type="domain" description="DDE Tnp4" evidence="3">
    <location>
        <begin position="3"/>
        <end position="75"/>
    </location>
</feature>
<proteinExistence type="predicted"/>
<dbReference type="EMBL" id="JBJUIK010000009">
    <property type="protein sequence ID" value="KAL3518221.1"/>
    <property type="molecule type" value="Genomic_DNA"/>
</dbReference>
<dbReference type="GO" id="GO:0046872">
    <property type="term" value="F:metal ion binding"/>
    <property type="evidence" value="ECO:0007669"/>
    <property type="project" value="UniProtKB-KW"/>
</dbReference>
<keyword evidence="2" id="KW-0479">Metal-binding</keyword>
<comment type="caution">
    <text evidence="4">The sequence shown here is derived from an EMBL/GenBank/DDBJ whole genome shotgun (WGS) entry which is preliminary data.</text>
</comment>
<comment type="cofactor">
    <cofactor evidence="1">
        <name>a divalent metal cation</name>
        <dbReference type="ChEBI" id="CHEBI:60240"/>
    </cofactor>
</comment>
<gene>
    <name evidence="4" type="ORF">ACH5RR_020810</name>
</gene>
<accession>A0ABD2ZFK6</accession>
<reference evidence="4 5" key="1">
    <citation type="submission" date="2024-11" db="EMBL/GenBank/DDBJ databases">
        <title>A near-complete genome assembly of Cinchona calisaya.</title>
        <authorList>
            <person name="Lian D.C."/>
            <person name="Zhao X.W."/>
            <person name="Wei L."/>
        </authorList>
    </citation>
    <scope>NUCLEOTIDE SEQUENCE [LARGE SCALE GENOMIC DNA]</scope>
    <source>
        <tissue evidence="4">Nenye</tissue>
    </source>
</reference>
<keyword evidence="5" id="KW-1185">Reference proteome</keyword>
<evidence type="ECO:0000259" key="3">
    <source>
        <dbReference type="Pfam" id="PF13359"/>
    </source>
</evidence>
<dbReference type="InterPro" id="IPR027806">
    <property type="entry name" value="HARBI1_dom"/>
</dbReference>
<dbReference type="Proteomes" id="UP001630127">
    <property type="component" value="Unassembled WGS sequence"/>
</dbReference>
<name>A0ABD2ZFK6_9GENT</name>